<dbReference type="PANTHER" id="PTHR42109:SF2">
    <property type="entry name" value="INTEGRAL MEMBRANE PROTEIN"/>
    <property type="match status" value="1"/>
</dbReference>
<dbReference type="EMBL" id="JAUEPO010000002">
    <property type="protein sequence ID" value="KAK3333554.1"/>
    <property type="molecule type" value="Genomic_DNA"/>
</dbReference>
<name>A0AAE0IYI9_9PEZI</name>
<comment type="caution">
    <text evidence="4">The sequence shown here is derived from an EMBL/GenBank/DDBJ whole genome shotgun (WGS) entry which is preliminary data.</text>
</comment>
<dbReference type="InterPro" id="IPR056119">
    <property type="entry name" value="DUF7702"/>
</dbReference>
<evidence type="ECO:0000256" key="1">
    <source>
        <dbReference type="SAM" id="MobiDB-lite"/>
    </source>
</evidence>
<feature type="domain" description="DUF7702" evidence="3">
    <location>
        <begin position="4"/>
        <end position="253"/>
    </location>
</feature>
<keyword evidence="5" id="KW-1185">Reference proteome</keyword>
<organism evidence="4 5">
    <name type="scientific">Cercophora scortea</name>
    <dbReference type="NCBI Taxonomy" id="314031"/>
    <lineage>
        <taxon>Eukaryota</taxon>
        <taxon>Fungi</taxon>
        <taxon>Dikarya</taxon>
        <taxon>Ascomycota</taxon>
        <taxon>Pezizomycotina</taxon>
        <taxon>Sordariomycetes</taxon>
        <taxon>Sordariomycetidae</taxon>
        <taxon>Sordariales</taxon>
        <taxon>Lasiosphaeriaceae</taxon>
        <taxon>Cercophora</taxon>
    </lineage>
</organism>
<proteinExistence type="predicted"/>
<keyword evidence="2" id="KW-0812">Transmembrane</keyword>
<feature type="transmembrane region" description="Helical" evidence="2">
    <location>
        <begin position="12"/>
        <end position="30"/>
    </location>
</feature>
<keyword evidence="2" id="KW-1133">Transmembrane helix</keyword>
<keyword evidence="2" id="KW-0472">Membrane</keyword>
<feature type="transmembrane region" description="Helical" evidence="2">
    <location>
        <begin position="228"/>
        <end position="251"/>
    </location>
</feature>
<reference evidence="4" key="1">
    <citation type="journal article" date="2023" name="Mol. Phylogenet. Evol.">
        <title>Genome-scale phylogeny and comparative genomics of the fungal order Sordariales.</title>
        <authorList>
            <person name="Hensen N."/>
            <person name="Bonometti L."/>
            <person name="Westerberg I."/>
            <person name="Brannstrom I.O."/>
            <person name="Guillou S."/>
            <person name="Cros-Aarteil S."/>
            <person name="Calhoun S."/>
            <person name="Haridas S."/>
            <person name="Kuo A."/>
            <person name="Mondo S."/>
            <person name="Pangilinan J."/>
            <person name="Riley R."/>
            <person name="LaButti K."/>
            <person name="Andreopoulos B."/>
            <person name="Lipzen A."/>
            <person name="Chen C."/>
            <person name="Yan M."/>
            <person name="Daum C."/>
            <person name="Ng V."/>
            <person name="Clum A."/>
            <person name="Steindorff A."/>
            <person name="Ohm R.A."/>
            <person name="Martin F."/>
            <person name="Silar P."/>
            <person name="Natvig D.O."/>
            <person name="Lalanne C."/>
            <person name="Gautier V."/>
            <person name="Ament-Velasquez S.L."/>
            <person name="Kruys A."/>
            <person name="Hutchinson M.I."/>
            <person name="Powell A.J."/>
            <person name="Barry K."/>
            <person name="Miller A.N."/>
            <person name="Grigoriev I.V."/>
            <person name="Debuchy R."/>
            <person name="Gladieux P."/>
            <person name="Hiltunen Thoren M."/>
            <person name="Johannesson H."/>
        </authorList>
    </citation>
    <scope>NUCLEOTIDE SEQUENCE</scope>
    <source>
        <strain evidence="4">SMH4131-1</strain>
    </source>
</reference>
<dbReference type="PANTHER" id="PTHR42109">
    <property type="entry name" value="UNPLACED GENOMIC SCAFFOLD UM_SCAF_CONTIG_1.265, WHOLE GENOME SHOTGUN SEQUENCE"/>
    <property type="match status" value="1"/>
</dbReference>
<gene>
    <name evidence="4" type="ORF">B0T19DRAFT_418424</name>
</gene>
<evidence type="ECO:0000313" key="5">
    <source>
        <dbReference type="Proteomes" id="UP001286456"/>
    </source>
</evidence>
<evidence type="ECO:0000256" key="2">
    <source>
        <dbReference type="SAM" id="Phobius"/>
    </source>
</evidence>
<feature type="transmembrane region" description="Helical" evidence="2">
    <location>
        <begin position="187"/>
        <end position="204"/>
    </location>
</feature>
<feature type="transmembrane region" description="Helical" evidence="2">
    <location>
        <begin position="67"/>
        <end position="93"/>
    </location>
</feature>
<sequence length="305" mass="32324">MATLTELDRIAIAVLVIYIPSLFIAIFLALRHGFGRNAGWLYLVLFSLARIIGSAFQIATINDRTNISLIVGAVILQGIGISALVLVMLGLVGRVLEGIRNSRYNSLIVTPTHLRLVQTIVVVGLILGIVGGSSLSKAFSDPTKPYQIPTESKAGLALIIVGYGIIILVTLVAASHMSAVEPGEKRILLAIAVALPFVLVRIVFSGESTFGGNPDFRSFGGSAKYPDYYLGMAVIMEMVVVAIFEGVGLTLQKAKASPAGQKDTESGVVMSEGVTAGGSGGRRTLRAERRARRGGIIRHLLAARN</sequence>
<feature type="region of interest" description="Disordered" evidence="1">
    <location>
        <begin position="261"/>
        <end position="285"/>
    </location>
</feature>
<feature type="transmembrane region" description="Helical" evidence="2">
    <location>
        <begin position="155"/>
        <end position="175"/>
    </location>
</feature>
<accession>A0AAE0IYI9</accession>
<feature type="transmembrane region" description="Helical" evidence="2">
    <location>
        <begin position="114"/>
        <end position="135"/>
    </location>
</feature>
<feature type="transmembrane region" description="Helical" evidence="2">
    <location>
        <begin position="42"/>
        <end position="61"/>
    </location>
</feature>
<evidence type="ECO:0000313" key="4">
    <source>
        <dbReference type="EMBL" id="KAK3333554.1"/>
    </source>
</evidence>
<protein>
    <recommendedName>
        <fullName evidence="3">DUF7702 domain-containing protein</fullName>
    </recommendedName>
</protein>
<dbReference type="Pfam" id="PF24800">
    <property type="entry name" value="DUF7702"/>
    <property type="match status" value="1"/>
</dbReference>
<dbReference type="Proteomes" id="UP001286456">
    <property type="component" value="Unassembled WGS sequence"/>
</dbReference>
<dbReference type="AlphaFoldDB" id="A0AAE0IYI9"/>
<reference evidence="4" key="2">
    <citation type="submission" date="2023-06" db="EMBL/GenBank/DDBJ databases">
        <authorList>
            <consortium name="Lawrence Berkeley National Laboratory"/>
            <person name="Haridas S."/>
            <person name="Hensen N."/>
            <person name="Bonometti L."/>
            <person name="Westerberg I."/>
            <person name="Brannstrom I.O."/>
            <person name="Guillou S."/>
            <person name="Cros-Aarteil S."/>
            <person name="Calhoun S."/>
            <person name="Kuo A."/>
            <person name="Mondo S."/>
            <person name="Pangilinan J."/>
            <person name="Riley R."/>
            <person name="Labutti K."/>
            <person name="Andreopoulos B."/>
            <person name="Lipzen A."/>
            <person name="Chen C."/>
            <person name="Yanf M."/>
            <person name="Daum C."/>
            <person name="Ng V."/>
            <person name="Clum A."/>
            <person name="Steindorff A."/>
            <person name="Ohm R."/>
            <person name="Martin F."/>
            <person name="Silar P."/>
            <person name="Natvig D."/>
            <person name="Lalanne C."/>
            <person name="Gautier V."/>
            <person name="Ament-Velasquez S.L."/>
            <person name="Kruys A."/>
            <person name="Hutchinson M.I."/>
            <person name="Powell A.J."/>
            <person name="Barry K."/>
            <person name="Miller A.N."/>
            <person name="Grigoriev I.V."/>
            <person name="Debuchy R."/>
            <person name="Gladieux P."/>
            <person name="Thoren M.H."/>
            <person name="Johannesson H."/>
        </authorList>
    </citation>
    <scope>NUCLEOTIDE SEQUENCE</scope>
    <source>
        <strain evidence="4">SMH4131-1</strain>
    </source>
</reference>
<evidence type="ECO:0000259" key="3">
    <source>
        <dbReference type="Pfam" id="PF24800"/>
    </source>
</evidence>